<evidence type="ECO:0000313" key="4">
    <source>
        <dbReference type="Proteomes" id="UP000646053"/>
    </source>
</evidence>
<evidence type="ECO:0000256" key="1">
    <source>
        <dbReference type="SAM" id="Coils"/>
    </source>
</evidence>
<feature type="transmembrane region" description="Helical" evidence="2">
    <location>
        <begin position="1042"/>
        <end position="1065"/>
    </location>
</feature>
<evidence type="ECO:0000256" key="2">
    <source>
        <dbReference type="SAM" id="Phobius"/>
    </source>
</evidence>
<feature type="transmembrane region" description="Helical" evidence="2">
    <location>
        <begin position="126"/>
        <end position="147"/>
    </location>
</feature>
<reference evidence="3" key="1">
    <citation type="submission" date="2019-12" db="EMBL/GenBank/DDBJ databases">
        <title>High-Quality draft genome sequences of three cyanobacteria isolated from the limestone walls of the Old Cathedral of Coimbra.</title>
        <authorList>
            <person name="Tiago I."/>
            <person name="Soares F."/>
            <person name="Portugal A."/>
        </authorList>
    </citation>
    <scope>NUCLEOTIDE SEQUENCE</scope>
    <source>
        <strain evidence="3">A</strain>
    </source>
</reference>
<feature type="transmembrane region" description="Helical" evidence="2">
    <location>
        <begin position="38"/>
        <end position="61"/>
    </location>
</feature>
<evidence type="ECO:0000313" key="3">
    <source>
        <dbReference type="EMBL" id="NDJ17529.1"/>
    </source>
</evidence>
<gene>
    <name evidence="3" type="ORF">GS601_09545</name>
</gene>
<sequence>MIQLANMSWEWSQMAQIPINRGVARPEDAALVFSGPQFFVALIAGVVLAFAFQLVLTNLSVATGISVLGRMDSNDSEHHHSSSSGSAGGTIRKVGLAVGIWTLVTVTIAIFLACLLAVRLSLINSIGLGAIVGLVIWATYFSLLVWVSSSTVGSLIGSLVNSATSGFQALVGTVGAAMGAKAVNQQVVSTAEAAAAAVRRELGSAIDPGSIRESLEDYLDRVRPAQLDMSRIRRELEGLVNDPELQNIVGAGSPADVVDRLRHIDRNTFVNLVSSRTDLSRQESQRLIDQLEAVWNDTLGRLQRKDPTQGLTEYLQTVQSGQVDTNELNRRIDQLAEEVRRQGQMMQGTQQNQSTAMRDQMSAISSMAQRPQKEQQGSLLDRAVQMGMSTLMGSVVGRADLSDLDVEKILGQLQGAKDKLTSGAKEVTSRASSGFSPIRSDVENYLLNTYSWHLNRETLNTEFREALYDPEADPAAVRRELERLNRSDFVRLLTQRGDLSAARVSDIADQLESIRTSVLGSVSVADEQERSQDLRSRVENYLRSTGKDQLNPDDIEREVSLLLEDPDAGYEALSSRLRSFDRDTLVQFLSQRQDLSQDEADQIISRFEHSRDRILNSAKETQDRVRSEAEALRIRVESYLRNTHKGELDPDGIKRDFRTLLDDPQAGASALRGRLSQFDHDTFVQLLSQRQDMTPEEADRIVSQLEDVRDSILHAPQRAVSKAKDQVDQVTSAIADYLRNTHRDELDPDGIQRDLNVLLNDPKAGMYRFRSRLSQMDRETLVQLLAQRQDLSEEQVNRIIDDVQHSIRRLVRSPRRLAARTQRRVENFQSALDSYLRNTDKEELNPDGIQRDLQLLLRDPRAGFGNLSDRLSHVDRSTLIALLAQREDMTEDEAARVVDQVLSVRDQFMAQVHAIQDRLQSIVDGIFERIRLYLNGLERPELNYEGISNDVRTMFHDPQAGFDAMRDRLGSFNRDTLVAVMSSRDDVSEAQANRIIDQVENARNNVLRRAERMQEDAQRRLEEVKRQAMKQAEETRKAAASAAWWLFGTAIVSAGAAALAGALAVG</sequence>
<comment type="caution">
    <text evidence="3">The sequence shown here is derived from an EMBL/GenBank/DDBJ whole genome shotgun (WGS) entry which is preliminary data.</text>
</comment>
<feature type="transmembrane region" description="Helical" evidence="2">
    <location>
        <begin position="94"/>
        <end position="120"/>
    </location>
</feature>
<organism evidence="3 4">
    <name type="scientific">Myxacorys almedinensis A</name>
    <dbReference type="NCBI Taxonomy" id="2690445"/>
    <lineage>
        <taxon>Bacteria</taxon>
        <taxon>Bacillati</taxon>
        <taxon>Cyanobacteriota</taxon>
        <taxon>Cyanophyceae</taxon>
        <taxon>Leptolyngbyales</taxon>
        <taxon>Leptolyngbyaceae</taxon>
        <taxon>Myxacorys</taxon>
        <taxon>Myxacorys almedinensis</taxon>
    </lineage>
</organism>
<name>A0A8J7Z0M2_9CYAN</name>
<keyword evidence="2" id="KW-0472">Membrane</keyword>
<feature type="coiled-coil region" evidence="1">
    <location>
        <begin position="996"/>
        <end position="1038"/>
    </location>
</feature>
<protein>
    <submittedName>
        <fullName evidence="3">MFS transporter</fullName>
    </submittedName>
</protein>
<keyword evidence="4" id="KW-1185">Reference proteome</keyword>
<keyword evidence="2" id="KW-1133">Transmembrane helix</keyword>
<keyword evidence="2" id="KW-0812">Transmembrane</keyword>
<dbReference type="Proteomes" id="UP000646053">
    <property type="component" value="Unassembled WGS sequence"/>
</dbReference>
<dbReference type="RefSeq" id="WP_162423047.1">
    <property type="nucleotide sequence ID" value="NZ_WVIE01000009.1"/>
</dbReference>
<keyword evidence="1" id="KW-0175">Coiled coil</keyword>
<accession>A0A8J7Z0M2</accession>
<dbReference type="AlphaFoldDB" id="A0A8J7Z0M2"/>
<dbReference type="EMBL" id="WVIE01000009">
    <property type="protein sequence ID" value="NDJ17529.1"/>
    <property type="molecule type" value="Genomic_DNA"/>
</dbReference>
<proteinExistence type="predicted"/>